<keyword evidence="1" id="KW-0732">Signal</keyword>
<accession>A0A2W7R7G5</accession>
<dbReference type="EMBL" id="QKZT01000012">
    <property type="protein sequence ID" value="PZX50149.1"/>
    <property type="molecule type" value="Genomic_DNA"/>
</dbReference>
<dbReference type="RefSeq" id="WP_111320366.1">
    <property type="nucleotide sequence ID" value="NZ_QKZT01000012.1"/>
</dbReference>
<dbReference type="Proteomes" id="UP000248882">
    <property type="component" value="Unassembled WGS sequence"/>
</dbReference>
<dbReference type="OrthoDB" id="799853at2"/>
<evidence type="ECO:0000256" key="1">
    <source>
        <dbReference type="SAM" id="SignalP"/>
    </source>
</evidence>
<organism evidence="2 3">
    <name type="scientific">Algoriphagus chordae</name>
    <dbReference type="NCBI Taxonomy" id="237019"/>
    <lineage>
        <taxon>Bacteria</taxon>
        <taxon>Pseudomonadati</taxon>
        <taxon>Bacteroidota</taxon>
        <taxon>Cytophagia</taxon>
        <taxon>Cytophagales</taxon>
        <taxon>Cyclobacteriaceae</taxon>
        <taxon>Algoriphagus</taxon>
    </lineage>
</organism>
<gene>
    <name evidence="2" type="ORF">LV85_02765</name>
</gene>
<evidence type="ECO:0000313" key="2">
    <source>
        <dbReference type="EMBL" id="PZX50149.1"/>
    </source>
</evidence>
<reference evidence="2 3" key="1">
    <citation type="submission" date="2018-06" db="EMBL/GenBank/DDBJ databases">
        <title>Genomic Encyclopedia of Archaeal and Bacterial Type Strains, Phase II (KMG-II): from individual species to whole genera.</title>
        <authorList>
            <person name="Goeker M."/>
        </authorList>
    </citation>
    <scope>NUCLEOTIDE SEQUENCE [LARGE SCALE GENOMIC DNA]</scope>
    <source>
        <strain evidence="2 3">DSM 19830</strain>
    </source>
</reference>
<comment type="caution">
    <text evidence="2">The sequence shown here is derived from an EMBL/GenBank/DDBJ whole genome shotgun (WGS) entry which is preliminary data.</text>
</comment>
<evidence type="ECO:0000313" key="3">
    <source>
        <dbReference type="Proteomes" id="UP000248882"/>
    </source>
</evidence>
<keyword evidence="3" id="KW-1185">Reference proteome</keyword>
<feature type="chain" id="PRO_5016012272" description="Lipocalin-like protein" evidence="1">
    <location>
        <begin position="26"/>
        <end position="190"/>
    </location>
</feature>
<protein>
    <recommendedName>
        <fullName evidence="4">Lipocalin-like protein</fullName>
    </recommendedName>
</protein>
<feature type="signal peptide" evidence="1">
    <location>
        <begin position="1"/>
        <end position="25"/>
    </location>
</feature>
<name>A0A2W7R7G5_9BACT</name>
<evidence type="ECO:0008006" key="4">
    <source>
        <dbReference type="Google" id="ProtNLM"/>
    </source>
</evidence>
<dbReference type="AlphaFoldDB" id="A0A2W7R7G5"/>
<sequence>MNNKRKGLTCLTILLIGVLFFTLQAQQKTDIRRADFSGEWKSKESISMDGNIVCSYDEGDRMLADFMKISQQENTLNIEVSSSFPGKAPVAGQETLTFDGKEIQINHGPERGKKYSTNWSADGETMTVNSVVHLMIHNPYKENPREQMLVYVTEVWKLSNDGQSISIQAKAKADMFGEERSWTTVFDKVY</sequence>
<proteinExistence type="predicted"/>